<reference evidence="1" key="1">
    <citation type="submission" date="2019-06" db="EMBL/GenBank/DDBJ databases">
        <authorList>
            <person name="Le Quere A."/>
            <person name="Colella S."/>
        </authorList>
    </citation>
    <scope>NUCLEOTIDE SEQUENCE</scope>
    <source>
        <strain evidence="1">EmedicaeMD41</strain>
    </source>
</reference>
<dbReference type="EMBL" id="CABFNB010000029">
    <property type="protein sequence ID" value="VTZ59781.1"/>
    <property type="molecule type" value="Genomic_DNA"/>
</dbReference>
<protein>
    <submittedName>
        <fullName evidence="1">Uncharacterized protein</fullName>
    </submittedName>
</protein>
<name>A0A508WVW5_9HYPH</name>
<proteinExistence type="predicted"/>
<evidence type="ECO:0000313" key="1">
    <source>
        <dbReference type="EMBL" id="VTZ59781.1"/>
    </source>
</evidence>
<sequence>MHITSIGIEPTPYAAASWGFIDIDLRLRMHVKQNILFYMQAIWNHEPPDQRFFRLRAPRQFHFIPFAGLFTASKPGDPAHLSLSQAPTTTIMAREDSSRRPRTHVRATIFVAERFVSGAHRRRSAMRPAERVKIIDALQLSQQSFSWRHLLPPYCLDGSIFK</sequence>
<accession>A0A508WVW5</accession>
<dbReference type="AlphaFoldDB" id="A0A508WVW5"/>
<gene>
    <name evidence="1" type="ORF">EMEDMD4_1240009</name>
</gene>
<organism evidence="1">
    <name type="scientific">Sinorhizobium medicae</name>
    <dbReference type="NCBI Taxonomy" id="110321"/>
    <lineage>
        <taxon>Bacteria</taxon>
        <taxon>Pseudomonadati</taxon>
        <taxon>Pseudomonadota</taxon>
        <taxon>Alphaproteobacteria</taxon>
        <taxon>Hyphomicrobiales</taxon>
        <taxon>Rhizobiaceae</taxon>
        <taxon>Sinorhizobium/Ensifer group</taxon>
        <taxon>Sinorhizobium</taxon>
    </lineage>
</organism>
<dbReference type="Proteomes" id="UP000507954">
    <property type="component" value="Unassembled WGS sequence"/>
</dbReference>